<dbReference type="RefSeq" id="WP_160631750.1">
    <property type="nucleotide sequence ID" value="NZ_WWNE01000003.1"/>
</dbReference>
<dbReference type="Gene3D" id="3.40.50.880">
    <property type="match status" value="1"/>
</dbReference>
<name>A0A6N9NIL3_9FLAO</name>
<dbReference type="GO" id="GO:0004049">
    <property type="term" value="F:anthranilate synthase activity"/>
    <property type="evidence" value="ECO:0007669"/>
    <property type="project" value="TreeGrafter"/>
</dbReference>
<evidence type="ECO:0000313" key="3">
    <source>
        <dbReference type="EMBL" id="NBG65037.1"/>
    </source>
</evidence>
<dbReference type="PANTHER" id="PTHR43418">
    <property type="entry name" value="MULTIFUNCTIONAL TRYPTOPHAN BIOSYNTHESIS PROTEIN-RELATED"/>
    <property type="match status" value="1"/>
</dbReference>
<comment type="caution">
    <text evidence="3">The sequence shown here is derived from an EMBL/GenBank/DDBJ whole genome shotgun (WGS) entry which is preliminary data.</text>
</comment>
<organism evidence="3 4">
    <name type="scientific">Acidiluteibacter ferrifornacis</name>
    <dbReference type="NCBI Taxonomy" id="2692424"/>
    <lineage>
        <taxon>Bacteria</taxon>
        <taxon>Pseudomonadati</taxon>
        <taxon>Bacteroidota</taxon>
        <taxon>Flavobacteriia</taxon>
        <taxon>Flavobacteriales</taxon>
        <taxon>Cryomorphaceae</taxon>
        <taxon>Acidiluteibacter</taxon>
    </lineage>
</organism>
<dbReference type="Pfam" id="PF00117">
    <property type="entry name" value="GATase"/>
    <property type="match status" value="1"/>
</dbReference>
<dbReference type="InterPro" id="IPR006221">
    <property type="entry name" value="TrpG/PapA_dom"/>
</dbReference>
<dbReference type="PRINTS" id="PR00097">
    <property type="entry name" value="ANTSNTHASEII"/>
</dbReference>
<dbReference type="EMBL" id="WWNE01000003">
    <property type="protein sequence ID" value="NBG65037.1"/>
    <property type="molecule type" value="Genomic_DNA"/>
</dbReference>
<dbReference type="CDD" id="cd01743">
    <property type="entry name" value="GATase1_Anthranilate_Synthase"/>
    <property type="match status" value="1"/>
</dbReference>
<dbReference type="InterPro" id="IPR017926">
    <property type="entry name" value="GATASE"/>
</dbReference>
<dbReference type="PANTHER" id="PTHR43418:SF4">
    <property type="entry name" value="MULTIFUNCTIONAL TRYPTOPHAN BIOSYNTHESIS PROTEIN"/>
    <property type="match status" value="1"/>
</dbReference>
<sequence>MRILLVDNYDSFTYNLLHYLEKVSDTTVDVVRNDKLILDNVGNYERIVLSPGPGLPEEAGLLMPLINRFKLSKKILGVCLGHQAIASSYNAKLTNLEQVVHGEACPMHIRNNKSLFEGLPKHFNVGRYHSWVVKEAELPKELTCLSSDEKGNVMAFQHLSLPLFGVQFHPESILTEYGLEIIKNWMNT</sequence>
<dbReference type="AlphaFoldDB" id="A0A6N9NIL3"/>
<dbReference type="GO" id="GO:0005829">
    <property type="term" value="C:cytosol"/>
    <property type="evidence" value="ECO:0007669"/>
    <property type="project" value="TreeGrafter"/>
</dbReference>
<evidence type="ECO:0000313" key="4">
    <source>
        <dbReference type="Proteomes" id="UP000470771"/>
    </source>
</evidence>
<keyword evidence="4" id="KW-1185">Reference proteome</keyword>
<dbReference type="Proteomes" id="UP000470771">
    <property type="component" value="Unassembled WGS sequence"/>
</dbReference>
<dbReference type="SUPFAM" id="SSF52317">
    <property type="entry name" value="Class I glutamine amidotransferase-like"/>
    <property type="match status" value="1"/>
</dbReference>
<dbReference type="GO" id="GO:0000162">
    <property type="term" value="P:L-tryptophan biosynthetic process"/>
    <property type="evidence" value="ECO:0007669"/>
    <property type="project" value="TreeGrafter"/>
</dbReference>
<dbReference type="PROSITE" id="PS51273">
    <property type="entry name" value="GATASE_TYPE_1"/>
    <property type="match status" value="1"/>
</dbReference>
<dbReference type="FunFam" id="3.40.50.880:FF:000003">
    <property type="entry name" value="Anthranilate synthase component II"/>
    <property type="match status" value="1"/>
</dbReference>
<dbReference type="PRINTS" id="PR00096">
    <property type="entry name" value="GATASE"/>
</dbReference>
<feature type="domain" description="Glutamine amidotransferase" evidence="2">
    <location>
        <begin position="4"/>
        <end position="185"/>
    </location>
</feature>
<evidence type="ECO:0000256" key="1">
    <source>
        <dbReference type="ARBA" id="ARBA00022962"/>
    </source>
</evidence>
<keyword evidence="1" id="KW-0315">Glutamine amidotransferase</keyword>
<proteinExistence type="predicted"/>
<dbReference type="NCBIfam" id="TIGR00566">
    <property type="entry name" value="trpG_papA"/>
    <property type="match status" value="1"/>
</dbReference>
<gene>
    <name evidence="3" type="ORF">GQN54_02845</name>
</gene>
<accession>A0A6N9NIL3</accession>
<evidence type="ECO:0000259" key="2">
    <source>
        <dbReference type="Pfam" id="PF00117"/>
    </source>
</evidence>
<protein>
    <submittedName>
        <fullName evidence="3">Aminodeoxychorismate/anthranilate synthase component II</fullName>
    </submittedName>
</protein>
<dbReference type="InterPro" id="IPR029062">
    <property type="entry name" value="Class_I_gatase-like"/>
</dbReference>
<dbReference type="InterPro" id="IPR050472">
    <property type="entry name" value="Anth_synth/Amidotransfase"/>
</dbReference>
<reference evidence="3 4" key="1">
    <citation type="submission" date="2019-12" db="EMBL/GenBank/DDBJ databases">
        <authorList>
            <person name="Zhao J."/>
        </authorList>
    </citation>
    <scope>NUCLEOTIDE SEQUENCE [LARGE SCALE GENOMIC DNA]</scope>
    <source>
        <strain evidence="3 4">S-15</strain>
    </source>
</reference>